<protein>
    <submittedName>
        <fullName evidence="1">Myosin regulatory light chain smooth muscle isoform</fullName>
    </submittedName>
</protein>
<sequence>YLDGIRIVQGREGFNETMFQQAGDALRSFFFFDSLGEDGGEFLEVHVAVAVHGGFVEGVAGLLLVELLAESGQHLTELILLAGAIALVEHVEGVDDDLFIINTRDAVTEDGEEHGEVDGSRRLRDHGLELLVVGKPAQGIEGGTDVVLADETVLVLVDHLEGFLELLHLV</sequence>
<feature type="non-terminal residue" evidence="1">
    <location>
        <position position="170"/>
    </location>
</feature>
<dbReference type="EMBL" id="GETE01000840">
    <property type="protein sequence ID" value="JAT78897.1"/>
    <property type="molecule type" value="Transcribed_RNA"/>
</dbReference>
<organism evidence="1">
    <name type="scientific">Ornithodoros brasiliensis</name>
    <name type="common">Mouro tick</name>
    <dbReference type="NCBI Taxonomy" id="888526"/>
    <lineage>
        <taxon>Eukaryota</taxon>
        <taxon>Metazoa</taxon>
        <taxon>Ecdysozoa</taxon>
        <taxon>Arthropoda</taxon>
        <taxon>Chelicerata</taxon>
        <taxon>Arachnida</taxon>
        <taxon>Acari</taxon>
        <taxon>Parasitiformes</taxon>
        <taxon>Ixodida</taxon>
        <taxon>Ixodoidea</taxon>
        <taxon>Argasidae</taxon>
        <taxon>Ornithodorinae</taxon>
        <taxon>Ornithodoros</taxon>
    </lineage>
</organism>
<dbReference type="AlphaFoldDB" id="A0A1D2AI80"/>
<evidence type="ECO:0000313" key="1">
    <source>
        <dbReference type="EMBL" id="JAT78897.1"/>
    </source>
</evidence>
<reference evidence="1" key="1">
    <citation type="submission" date="2016-07" db="EMBL/GenBank/DDBJ databases">
        <title>Salivary Glands transcriptome analysis on engorged females of Ornithodoros brasiliensis (Acari:Argasidae).</title>
        <authorList>
            <person name="Simons S.M."/>
            <person name="Carvalho E."/>
            <person name="Junqueira-de-Azevedo I."/>
            <person name="Ho P.L."/>
            <person name="Giovanni D."/>
            <person name="Mendonca R."/>
            <person name="Onofrio V."/>
            <person name="Landulfo G."/>
            <person name="Ramirez D."/>
            <person name="Barros-Battesti D."/>
        </authorList>
    </citation>
    <scope>NUCLEOTIDE SEQUENCE</scope>
    <source>
        <strain evidence="1">Female</strain>
        <tissue evidence="1">Salivary gland</tissue>
    </source>
</reference>
<proteinExistence type="predicted"/>
<name>A0A1D2AI80_ORNBR</name>
<feature type="non-terminal residue" evidence="1">
    <location>
        <position position="1"/>
    </location>
</feature>
<accession>A0A1D2AI80</accession>